<dbReference type="InterPro" id="IPR038664">
    <property type="entry name" value="Gar1/Naf1_Cbf5-bd_sf"/>
</dbReference>
<protein>
    <recommendedName>
        <fullName evidence="7">H/ACA ribonucleoprotein complex subunit</fullName>
    </recommendedName>
</protein>
<comment type="subunit">
    <text evidence="7">Component of the small nucleolar ribonucleoprotein particles containing H/ACA-type snoRNAs (H/ACA snoRNPs).</text>
</comment>
<comment type="similarity">
    <text evidence="1">Belongs to the NAF1 family.</text>
</comment>
<accession>A0A6F9DMC7</accession>
<keyword evidence="7 9" id="KW-0687">Ribonucleoprotein</keyword>
<dbReference type="PANTHER" id="PTHR31633:SF1">
    <property type="entry name" value="H_ACA RIBONUCLEOPROTEIN COMPLEX NON-CORE SUBUNIT NAF1"/>
    <property type="match status" value="1"/>
</dbReference>
<dbReference type="Pfam" id="PF04410">
    <property type="entry name" value="Gar1"/>
    <property type="match status" value="1"/>
</dbReference>
<dbReference type="GO" id="GO:0000493">
    <property type="term" value="P:box H/ACA snoRNP assembly"/>
    <property type="evidence" value="ECO:0007669"/>
    <property type="project" value="InterPro"/>
</dbReference>
<reference evidence="9" key="1">
    <citation type="submission" date="2020-04" db="EMBL/GenBank/DDBJ databases">
        <authorList>
            <person name="Neveu A P."/>
        </authorList>
    </citation>
    <scope>NUCLEOTIDE SEQUENCE</scope>
    <source>
        <tissue evidence="9">Whole embryo</tissue>
    </source>
</reference>
<keyword evidence="3 7" id="KW-0698">rRNA processing</keyword>
<dbReference type="EMBL" id="LR788328">
    <property type="protein sequence ID" value="CAB3264190.1"/>
    <property type="molecule type" value="mRNA"/>
</dbReference>
<dbReference type="GO" id="GO:0005730">
    <property type="term" value="C:nucleolus"/>
    <property type="evidence" value="ECO:0007669"/>
    <property type="project" value="UniProtKB-SubCell"/>
</dbReference>
<comment type="subcellular location">
    <subcellularLocation>
        <location evidence="7">Nucleus</location>
        <location evidence="7">Nucleolus</location>
    </subcellularLocation>
</comment>
<dbReference type="Gene3D" id="2.40.10.230">
    <property type="entry name" value="Probable tRNA pseudouridine synthase domain"/>
    <property type="match status" value="1"/>
</dbReference>
<evidence type="ECO:0000256" key="3">
    <source>
        <dbReference type="ARBA" id="ARBA00022552"/>
    </source>
</evidence>
<evidence type="ECO:0000256" key="4">
    <source>
        <dbReference type="ARBA" id="ARBA00022553"/>
    </source>
</evidence>
<dbReference type="InterPro" id="IPR009000">
    <property type="entry name" value="Transl_B-barrel_sf"/>
</dbReference>
<keyword evidence="5 7" id="KW-0694">RNA-binding</keyword>
<comment type="similarity">
    <text evidence="7">Belongs to the GAR1 family.</text>
</comment>
<name>A0A6F9DMC7_9ASCI</name>
<evidence type="ECO:0000313" key="9">
    <source>
        <dbReference type="EMBL" id="CAB3264190.1"/>
    </source>
</evidence>
<evidence type="ECO:0000256" key="7">
    <source>
        <dbReference type="RuleBase" id="RU364004"/>
    </source>
</evidence>
<keyword evidence="6 7" id="KW-0539">Nucleus</keyword>
<dbReference type="AlphaFoldDB" id="A0A6F9DMC7"/>
<feature type="region of interest" description="Disordered" evidence="8">
    <location>
        <begin position="47"/>
        <end position="79"/>
    </location>
</feature>
<dbReference type="GO" id="GO:0001522">
    <property type="term" value="P:pseudouridine synthesis"/>
    <property type="evidence" value="ECO:0007669"/>
    <property type="project" value="InterPro"/>
</dbReference>
<feature type="compositionally biased region" description="Acidic residues" evidence="8">
    <location>
        <begin position="55"/>
        <end position="66"/>
    </location>
</feature>
<evidence type="ECO:0000256" key="2">
    <source>
        <dbReference type="ARBA" id="ARBA00022517"/>
    </source>
</evidence>
<dbReference type="GO" id="GO:0006364">
    <property type="term" value="P:rRNA processing"/>
    <property type="evidence" value="ECO:0007669"/>
    <property type="project" value="UniProtKB-KW"/>
</dbReference>
<keyword evidence="4" id="KW-0597">Phosphoprotein</keyword>
<sequence>MEYSKDVIECLNYLIDNVTATKTTPERNENFVCQKVEIGNNFFPALPVRSLPSDSDTDDDDVDENSSSETAGSSEEKEVAKICMKGNKQEETNSISQVASIFKELLIQDNTDCKDSMYQLPPGKTLKPVGKISKIIENSLVVVVAYENVPALNLDTLIFLQNRKVFGKILETFGPVILPHYVVTINPTEISAELEEEVFFVPECDDVTSFVLTSQLQRSKGSDASWLGDSEPPVECLDYSDDEQERNAKRCKRKAKPPPTKVFSPQPSNPRYPQQHAWHNVSTNFQRGTNFNTHNFPAVPHQAAYIHPSQWVPNQPPFHRPNPHLFPRFNTVCQNGNYRPFFNGN</sequence>
<proteinExistence type="evidence at transcript level"/>
<evidence type="ECO:0000256" key="6">
    <source>
        <dbReference type="ARBA" id="ARBA00023242"/>
    </source>
</evidence>
<dbReference type="GO" id="GO:0005732">
    <property type="term" value="C:sno(s)RNA-containing ribonucleoprotein complex"/>
    <property type="evidence" value="ECO:0007669"/>
    <property type="project" value="InterPro"/>
</dbReference>
<dbReference type="SUPFAM" id="SSF50447">
    <property type="entry name" value="Translation proteins"/>
    <property type="match status" value="1"/>
</dbReference>
<dbReference type="InterPro" id="IPR007504">
    <property type="entry name" value="H/ACA_rnp_Gar1/Naf1"/>
</dbReference>
<organism evidence="9">
    <name type="scientific">Phallusia mammillata</name>
    <dbReference type="NCBI Taxonomy" id="59560"/>
    <lineage>
        <taxon>Eukaryota</taxon>
        <taxon>Metazoa</taxon>
        <taxon>Chordata</taxon>
        <taxon>Tunicata</taxon>
        <taxon>Ascidiacea</taxon>
        <taxon>Phlebobranchia</taxon>
        <taxon>Ascidiidae</taxon>
        <taxon>Phallusia</taxon>
    </lineage>
</organism>
<evidence type="ECO:0000256" key="8">
    <source>
        <dbReference type="SAM" id="MobiDB-lite"/>
    </source>
</evidence>
<keyword evidence="2 7" id="KW-0690">Ribosome biogenesis</keyword>
<dbReference type="InterPro" id="IPR040309">
    <property type="entry name" value="Naf1"/>
</dbReference>
<evidence type="ECO:0000256" key="5">
    <source>
        <dbReference type="ARBA" id="ARBA00022884"/>
    </source>
</evidence>
<dbReference type="GO" id="GO:0003723">
    <property type="term" value="F:RNA binding"/>
    <property type="evidence" value="ECO:0007669"/>
    <property type="project" value="UniProtKB-KW"/>
</dbReference>
<feature type="compositionally biased region" description="Polar residues" evidence="8">
    <location>
        <begin position="263"/>
        <end position="272"/>
    </location>
</feature>
<comment type="function">
    <text evidence="7">Required for ribosome biogenesis. Part of a complex which catalyzes pseudouridylation of rRNA. This involves the isomerization of uridine such that the ribose is subsequently attached to C5, instead of the normal N1. Pseudouridine ("psi") residues may serve to stabilize the conformation of rRNAs.</text>
</comment>
<gene>
    <name evidence="9" type="primary">Naf1</name>
</gene>
<dbReference type="PANTHER" id="PTHR31633">
    <property type="entry name" value="H/ACA RIBONUCLEOPROTEIN COMPLEX NON-CORE SUBUNIT NAF1"/>
    <property type="match status" value="1"/>
</dbReference>
<feature type="region of interest" description="Disordered" evidence="8">
    <location>
        <begin position="221"/>
        <end position="275"/>
    </location>
</feature>
<evidence type="ECO:0000256" key="1">
    <source>
        <dbReference type="ARBA" id="ARBA00009801"/>
    </source>
</evidence>